<evidence type="ECO:0000313" key="2">
    <source>
        <dbReference type="EMBL" id="GAA0439081.1"/>
    </source>
</evidence>
<dbReference type="CDD" id="cd02042">
    <property type="entry name" value="ParAB_family"/>
    <property type="match status" value="1"/>
</dbReference>
<evidence type="ECO:0000259" key="1">
    <source>
        <dbReference type="Pfam" id="PF13614"/>
    </source>
</evidence>
<comment type="caution">
    <text evidence="2">The sequence shown here is derived from an EMBL/GenBank/DDBJ whole genome shotgun (WGS) entry which is preliminary data.</text>
</comment>
<sequence>MRTFTLKARDLTHALAALKRRCVAAESTDYARKVIADINGKGGVGKSSLAAAMAAALAAVGKVVLLVELDPQGNNAEDLGFLDTPLNDNGQAQVDAILNGKPLVPTGEVRPNLFVVPGGPLVEQVVEELYVQRRLCSGASDPLVQDAWMGVYAAALEPLRDEFDLILFDIAPGYETLQLAGLAAADMALIPAKSDPSSRKGLRAVASRFMLARRHNPVLMLLGVVLFGVNASATKVEQKIREHLGQDLGGIAPVFSQAIRHVEAAAVACRARGKVPAELRDAEPDPELSPAVLKSIKALAQDYEALTYQVLKAIVEANQGVVAK</sequence>
<dbReference type="Proteomes" id="UP001500879">
    <property type="component" value="Unassembled WGS sequence"/>
</dbReference>
<organism evidence="2 3">
    <name type="scientific">Streptomyces luteireticuli</name>
    <dbReference type="NCBI Taxonomy" id="173858"/>
    <lineage>
        <taxon>Bacteria</taxon>
        <taxon>Bacillati</taxon>
        <taxon>Actinomycetota</taxon>
        <taxon>Actinomycetes</taxon>
        <taxon>Kitasatosporales</taxon>
        <taxon>Streptomycetaceae</taxon>
        <taxon>Streptomyces</taxon>
    </lineage>
</organism>
<dbReference type="InterPro" id="IPR050678">
    <property type="entry name" value="DNA_Partitioning_ATPase"/>
</dbReference>
<dbReference type="Gene3D" id="3.40.50.300">
    <property type="entry name" value="P-loop containing nucleotide triphosphate hydrolases"/>
    <property type="match status" value="1"/>
</dbReference>
<dbReference type="EMBL" id="BAAABX010000093">
    <property type="protein sequence ID" value="GAA0439081.1"/>
    <property type="molecule type" value="Genomic_DNA"/>
</dbReference>
<reference evidence="2 3" key="1">
    <citation type="journal article" date="2019" name="Int. J. Syst. Evol. Microbiol.">
        <title>The Global Catalogue of Microorganisms (GCM) 10K type strain sequencing project: providing services to taxonomists for standard genome sequencing and annotation.</title>
        <authorList>
            <consortium name="The Broad Institute Genomics Platform"/>
            <consortium name="The Broad Institute Genome Sequencing Center for Infectious Disease"/>
            <person name="Wu L."/>
            <person name="Ma J."/>
        </authorList>
    </citation>
    <scope>NUCLEOTIDE SEQUENCE [LARGE SCALE GENOMIC DNA]</scope>
    <source>
        <strain evidence="2 3">JCM 4788</strain>
    </source>
</reference>
<name>A0ABN0Z8S0_9ACTN</name>
<dbReference type="InterPro" id="IPR025669">
    <property type="entry name" value="AAA_dom"/>
</dbReference>
<dbReference type="RefSeq" id="WP_344033169.1">
    <property type="nucleotide sequence ID" value="NZ_BAAABX010000093.1"/>
</dbReference>
<dbReference type="SUPFAM" id="SSF52540">
    <property type="entry name" value="P-loop containing nucleoside triphosphate hydrolases"/>
    <property type="match status" value="1"/>
</dbReference>
<dbReference type="InterPro" id="IPR027417">
    <property type="entry name" value="P-loop_NTPase"/>
</dbReference>
<gene>
    <name evidence="2" type="ORF">GCM10010357_70600</name>
</gene>
<dbReference type="PANTHER" id="PTHR13696">
    <property type="entry name" value="P-LOOP CONTAINING NUCLEOSIDE TRIPHOSPHATE HYDROLASE"/>
    <property type="match status" value="1"/>
</dbReference>
<accession>A0ABN0Z8S0</accession>
<keyword evidence="3" id="KW-1185">Reference proteome</keyword>
<dbReference type="PANTHER" id="PTHR13696:SF99">
    <property type="entry name" value="COBYRINIC ACID AC-DIAMIDE SYNTHASE"/>
    <property type="match status" value="1"/>
</dbReference>
<protein>
    <submittedName>
        <fullName evidence="2">ParA family protein</fullName>
    </submittedName>
</protein>
<evidence type="ECO:0000313" key="3">
    <source>
        <dbReference type="Proteomes" id="UP001500879"/>
    </source>
</evidence>
<feature type="domain" description="AAA" evidence="1">
    <location>
        <begin position="33"/>
        <end position="212"/>
    </location>
</feature>
<proteinExistence type="predicted"/>
<dbReference type="Pfam" id="PF13614">
    <property type="entry name" value="AAA_31"/>
    <property type="match status" value="1"/>
</dbReference>